<keyword evidence="1" id="KW-0812">Transmembrane</keyword>
<keyword evidence="3" id="KW-1185">Reference proteome</keyword>
<dbReference type="EMBL" id="JARIHO010000034">
    <property type="protein sequence ID" value="KAJ7333315.1"/>
    <property type="molecule type" value="Genomic_DNA"/>
</dbReference>
<protein>
    <submittedName>
        <fullName evidence="2">Uncharacterized protein</fullName>
    </submittedName>
</protein>
<dbReference type="AlphaFoldDB" id="A0AAD6ZP98"/>
<keyword evidence="1" id="KW-0472">Membrane</keyword>
<accession>A0AAD6ZP98</accession>
<name>A0AAD6ZP98_9AGAR</name>
<evidence type="ECO:0000313" key="3">
    <source>
        <dbReference type="Proteomes" id="UP001218218"/>
    </source>
</evidence>
<keyword evidence="1" id="KW-1133">Transmembrane helix</keyword>
<organism evidence="2 3">
    <name type="scientific">Mycena albidolilacea</name>
    <dbReference type="NCBI Taxonomy" id="1033008"/>
    <lineage>
        <taxon>Eukaryota</taxon>
        <taxon>Fungi</taxon>
        <taxon>Dikarya</taxon>
        <taxon>Basidiomycota</taxon>
        <taxon>Agaricomycotina</taxon>
        <taxon>Agaricomycetes</taxon>
        <taxon>Agaricomycetidae</taxon>
        <taxon>Agaricales</taxon>
        <taxon>Marasmiineae</taxon>
        <taxon>Mycenaceae</taxon>
        <taxon>Mycena</taxon>
    </lineage>
</organism>
<evidence type="ECO:0000313" key="2">
    <source>
        <dbReference type="EMBL" id="KAJ7333315.1"/>
    </source>
</evidence>
<feature type="transmembrane region" description="Helical" evidence="1">
    <location>
        <begin position="217"/>
        <end position="243"/>
    </location>
</feature>
<reference evidence="2" key="1">
    <citation type="submission" date="2023-03" db="EMBL/GenBank/DDBJ databases">
        <title>Massive genome expansion in bonnet fungi (Mycena s.s.) driven by repeated elements and novel gene families across ecological guilds.</title>
        <authorList>
            <consortium name="Lawrence Berkeley National Laboratory"/>
            <person name="Harder C.B."/>
            <person name="Miyauchi S."/>
            <person name="Viragh M."/>
            <person name="Kuo A."/>
            <person name="Thoen E."/>
            <person name="Andreopoulos B."/>
            <person name="Lu D."/>
            <person name="Skrede I."/>
            <person name="Drula E."/>
            <person name="Henrissat B."/>
            <person name="Morin E."/>
            <person name="Kohler A."/>
            <person name="Barry K."/>
            <person name="LaButti K."/>
            <person name="Morin E."/>
            <person name="Salamov A."/>
            <person name="Lipzen A."/>
            <person name="Mereny Z."/>
            <person name="Hegedus B."/>
            <person name="Baldrian P."/>
            <person name="Stursova M."/>
            <person name="Weitz H."/>
            <person name="Taylor A."/>
            <person name="Grigoriev I.V."/>
            <person name="Nagy L.G."/>
            <person name="Martin F."/>
            <person name="Kauserud H."/>
        </authorList>
    </citation>
    <scope>NUCLEOTIDE SEQUENCE</scope>
    <source>
        <strain evidence="2">CBHHK002</strain>
    </source>
</reference>
<evidence type="ECO:0000256" key="1">
    <source>
        <dbReference type="SAM" id="Phobius"/>
    </source>
</evidence>
<gene>
    <name evidence="2" type="ORF">DFH08DRAFT_966148</name>
</gene>
<comment type="caution">
    <text evidence="2">The sequence shown here is derived from an EMBL/GenBank/DDBJ whole genome shotgun (WGS) entry which is preliminary data.</text>
</comment>
<sequence length="307" mass="34500">MRTSLHLWGASPAFSGFLPAPSPTAPPLHLSIILPPTTGHALRIFCMQLERAMRQATRTSYDARQRGTDHAMWCMMEKREEEREWEHETLVCSAHISLSFHSTHTPSSFHPDVALHPLRANYSVDDGIPQAPPAVVKTRMARVHPAPLGDKDGGGEWTPTFGIITTFALFMFSTTKLQQLYQQFLPQVSCPVRHRCPLSFLPGLVVCGHWFNCRLTFAIGFPVGPCILAFIVLACFTVASLTIKTRRPPKPLPPLAQLFIFRASAIGVRRSSKWREEHVDRAEYTSYFCALSTWLSATAWDNDNYPL</sequence>
<dbReference type="Proteomes" id="UP001218218">
    <property type="component" value="Unassembled WGS sequence"/>
</dbReference>
<proteinExistence type="predicted"/>